<protein>
    <recommendedName>
        <fullName evidence="7">UBX domain-containing protein 11</fullName>
    </recommendedName>
    <alternativeName>
        <fullName evidence="9">Socius</fullName>
    </alternativeName>
    <alternativeName>
        <fullName evidence="8">UBX domain-containing protein 5</fullName>
    </alternativeName>
</protein>
<reference evidence="11" key="2">
    <citation type="submission" date="2025-08" db="UniProtKB">
        <authorList>
            <consortium name="Ensembl"/>
        </authorList>
    </citation>
    <scope>IDENTIFICATION</scope>
</reference>
<evidence type="ECO:0000259" key="10">
    <source>
        <dbReference type="PROSITE" id="PS51399"/>
    </source>
</evidence>
<dbReference type="InterPro" id="IPR036241">
    <property type="entry name" value="NSFL1C_SEP_dom_sf"/>
</dbReference>
<dbReference type="Gene3D" id="3.30.420.210">
    <property type="entry name" value="SEP domain"/>
    <property type="match status" value="1"/>
</dbReference>
<evidence type="ECO:0000256" key="6">
    <source>
        <dbReference type="ARBA" id="ARBA00062345"/>
    </source>
</evidence>
<comment type="subunit">
    <text evidence="6">Interacts with GNA12, GNA13, RND1, RND2 and RND3.</text>
</comment>
<dbReference type="GeneTree" id="ENSGT00960000191430"/>
<dbReference type="PROSITE" id="PS51399">
    <property type="entry name" value="SEP"/>
    <property type="match status" value="1"/>
</dbReference>
<evidence type="ECO:0000313" key="12">
    <source>
        <dbReference type="Proteomes" id="UP000694395"/>
    </source>
</evidence>
<evidence type="ECO:0000256" key="1">
    <source>
        <dbReference type="ARBA" id="ARBA00004245"/>
    </source>
</evidence>
<dbReference type="GO" id="GO:0043130">
    <property type="term" value="F:ubiquitin binding"/>
    <property type="evidence" value="ECO:0007669"/>
    <property type="project" value="TreeGrafter"/>
</dbReference>
<evidence type="ECO:0000313" key="11">
    <source>
        <dbReference type="Ensembl" id="ENSOMYP00000001583.2"/>
    </source>
</evidence>
<evidence type="ECO:0000256" key="8">
    <source>
        <dbReference type="ARBA" id="ARBA00075811"/>
    </source>
</evidence>
<dbReference type="GO" id="GO:0043161">
    <property type="term" value="P:proteasome-mediated ubiquitin-dependent protein catabolic process"/>
    <property type="evidence" value="ECO:0007669"/>
    <property type="project" value="TreeGrafter"/>
</dbReference>
<comment type="function">
    <text evidence="5">May be involved in the reorganization of actin cytoskeleton mediated by RND1, RND2 and RND3. Promotes RHOA activation mediated by GNA12 and GNA13.</text>
</comment>
<dbReference type="FunFam" id="3.30.420.210:FF:000003">
    <property type="entry name" value="UBX domain protein 11"/>
    <property type="match status" value="1"/>
</dbReference>
<evidence type="ECO:0000256" key="3">
    <source>
        <dbReference type="ARBA" id="ARBA00023054"/>
    </source>
</evidence>
<evidence type="ECO:0000256" key="5">
    <source>
        <dbReference type="ARBA" id="ARBA00059434"/>
    </source>
</evidence>
<dbReference type="Ensembl" id="ENSOMYT00000001776.2">
    <property type="protein sequence ID" value="ENSOMYP00000001583.2"/>
    <property type="gene ID" value="ENSOMYG00000000867.2"/>
</dbReference>
<dbReference type="PANTHER" id="PTHR23333:SF4">
    <property type="entry name" value="UBX DOMAIN-CONTAINING PROTEIN 11"/>
    <property type="match status" value="1"/>
</dbReference>
<dbReference type="PANTHER" id="PTHR23333">
    <property type="entry name" value="UBX DOMAIN CONTAINING PROTEIN"/>
    <property type="match status" value="1"/>
</dbReference>
<evidence type="ECO:0000256" key="2">
    <source>
        <dbReference type="ARBA" id="ARBA00022490"/>
    </source>
</evidence>
<name>A0A8C7NDR4_ONCMY</name>
<feature type="domain" description="SEP" evidence="10">
    <location>
        <begin position="38"/>
        <end position="107"/>
    </location>
</feature>
<keyword evidence="12" id="KW-1185">Reference proteome</keyword>
<dbReference type="Proteomes" id="UP000694395">
    <property type="component" value="Chromosome 3"/>
</dbReference>
<keyword evidence="2" id="KW-0963">Cytoplasm</keyword>
<dbReference type="Pfam" id="PF08059">
    <property type="entry name" value="SEP"/>
    <property type="match status" value="1"/>
</dbReference>
<dbReference type="GO" id="GO:0005856">
    <property type="term" value="C:cytoskeleton"/>
    <property type="evidence" value="ECO:0007669"/>
    <property type="project" value="UniProtKB-SubCell"/>
</dbReference>
<reference evidence="11" key="1">
    <citation type="submission" date="2020-07" db="EMBL/GenBank/DDBJ databases">
        <title>A long reads based de novo assembly of the rainbow trout Arlee double haploid line genome.</title>
        <authorList>
            <person name="Gao G."/>
            <person name="Palti Y."/>
        </authorList>
    </citation>
    <scope>NUCLEOTIDE SEQUENCE [LARGE SCALE GENOMIC DNA]</scope>
</reference>
<sequence>KGHELSFLYIQDQFETIKGSLQESFVRVTSRGAQLAQQHLLPLRLYSNGILMFNGPFRSYQEASTQQCMQDLMHGYFPSDLQDRFAGGVPFRVCVCFVCMRGFQILEHAYCAVSQIPGWSPLYPSICS</sequence>
<dbReference type="InterPro" id="IPR012989">
    <property type="entry name" value="SEP_domain"/>
</dbReference>
<evidence type="ECO:0000256" key="7">
    <source>
        <dbReference type="ARBA" id="ARBA00073759"/>
    </source>
</evidence>
<comment type="subcellular location">
    <subcellularLocation>
        <location evidence="1">Cytoplasm</location>
        <location evidence="1">Cytoskeleton</location>
    </subcellularLocation>
</comment>
<keyword evidence="3" id="KW-0175">Coiled coil</keyword>
<accession>A0A8C7NDR4</accession>
<organism evidence="11 12">
    <name type="scientific">Oncorhynchus mykiss</name>
    <name type="common">Rainbow trout</name>
    <name type="synonym">Salmo gairdneri</name>
    <dbReference type="NCBI Taxonomy" id="8022"/>
    <lineage>
        <taxon>Eukaryota</taxon>
        <taxon>Metazoa</taxon>
        <taxon>Chordata</taxon>
        <taxon>Craniata</taxon>
        <taxon>Vertebrata</taxon>
        <taxon>Euteleostomi</taxon>
        <taxon>Actinopterygii</taxon>
        <taxon>Neopterygii</taxon>
        <taxon>Teleostei</taxon>
        <taxon>Protacanthopterygii</taxon>
        <taxon>Salmoniformes</taxon>
        <taxon>Salmonidae</taxon>
        <taxon>Salmoninae</taxon>
        <taxon>Oncorhynchus</taxon>
    </lineage>
</organism>
<evidence type="ECO:0000256" key="9">
    <source>
        <dbReference type="ARBA" id="ARBA00081109"/>
    </source>
</evidence>
<proteinExistence type="predicted"/>
<dbReference type="SUPFAM" id="SSF102848">
    <property type="entry name" value="NSFL1 (p97 ATPase) cofactor p47, SEP domain"/>
    <property type="match status" value="1"/>
</dbReference>
<reference evidence="11" key="3">
    <citation type="submission" date="2025-09" db="UniProtKB">
        <authorList>
            <consortium name="Ensembl"/>
        </authorList>
    </citation>
    <scope>IDENTIFICATION</scope>
</reference>
<evidence type="ECO:0000256" key="4">
    <source>
        <dbReference type="ARBA" id="ARBA00023212"/>
    </source>
</evidence>
<dbReference type="AlphaFoldDB" id="A0A8C7NDR4"/>
<keyword evidence="4" id="KW-0206">Cytoskeleton</keyword>